<dbReference type="SMART" id="SM00028">
    <property type="entry name" value="TPR"/>
    <property type="match status" value="4"/>
</dbReference>
<dbReference type="SUPFAM" id="SSF55073">
    <property type="entry name" value="Nucleotide cyclase"/>
    <property type="match status" value="1"/>
</dbReference>
<dbReference type="GO" id="GO:0005524">
    <property type="term" value="F:ATP binding"/>
    <property type="evidence" value="ECO:0007669"/>
    <property type="project" value="UniProtKB-KW"/>
</dbReference>
<dbReference type="AlphaFoldDB" id="A0A7Y9R070"/>
<dbReference type="CDD" id="cd07302">
    <property type="entry name" value="CHD"/>
    <property type="match status" value="1"/>
</dbReference>
<gene>
    <name evidence="4" type="ORF">BDD16_002069</name>
</gene>
<comment type="caution">
    <text evidence="4">The sequence shown here is derived from an EMBL/GenBank/DDBJ whole genome shotgun (WGS) entry which is preliminary data.</text>
</comment>
<dbReference type="EMBL" id="JACCFH010000001">
    <property type="protein sequence ID" value="NYG33083.1"/>
    <property type="molecule type" value="Genomic_DNA"/>
</dbReference>
<dbReference type="Gene3D" id="1.25.40.10">
    <property type="entry name" value="Tetratricopeptide repeat domain"/>
    <property type="match status" value="2"/>
</dbReference>
<reference evidence="4 5" key="1">
    <citation type="submission" date="2020-07" db="EMBL/GenBank/DDBJ databases">
        <title>Genomic Encyclopedia of Archaeal and Bacterial Type Strains, Phase II (KMG-II): from individual species to whole genera.</title>
        <authorList>
            <person name="Goeker M."/>
        </authorList>
    </citation>
    <scope>NUCLEOTIDE SEQUENCE [LARGE SCALE GENOMIC DNA]</scope>
    <source>
        <strain evidence="4 5">DSM 21226</strain>
    </source>
</reference>
<evidence type="ECO:0000259" key="3">
    <source>
        <dbReference type="PROSITE" id="PS50125"/>
    </source>
</evidence>
<dbReference type="InterPro" id="IPR001054">
    <property type="entry name" value="A/G_cyclase"/>
</dbReference>
<dbReference type="InterPro" id="IPR041664">
    <property type="entry name" value="AAA_16"/>
</dbReference>
<accession>A0A7Y9R070</accession>
<organism evidence="4 5">
    <name type="scientific">Sphaerotilus montanus</name>
    <dbReference type="NCBI Taxonomy" id="522889"/>
    <lineage>
        <taxon>Bacteria</taxon>
        <taxon>Pseudomonadati</taxon>
        <taxon>Pseudomonadota</taxon>
        <taxon>Betaproteobacteria</taxon>
        <taxon>Burkholderiales</taxon>
        <taxon>Sphaerotilaceae</taxon>
        <taxon>Sphaerotilus</taxon>
    </lineage>
</organism>
<dbReference type="GO" id="GO:0035556">
    <property type="term" value="P:intracellular signal transduction"/>
    <property type="evidence" value="ECO:0007669"/>
    <property type="project" value="InterPro"/>
</dbReference>
<dbReference type="Pfam" id="PF13191">
    <property type="entry name" value="AAA_16"/>
    <property type="match status" value="1"/>
</dbReference>
<keyword evidence="5" id="KW-1185">Reference proteome</keyword>
<dbReference type="PANTHER" id="PTHR16305">
    <property type="entry name" value="TESTICULAR SOLUBLE ADENYLYL CYCLASE"/>
    <property type="match status" value="1"/>
</dbReference>
<sequence length="1006" mass="109003">MFSDLCDSTRLGASMEAEWYAAMLADLRHACTEVLGRHGGTVVRIQGDGALAIFGYPSTGEADARCATQAVLELHAVVRAMAPEVGTGTRASLALHSGIHSGLVLVDDGDLVRGRFELLGTVPNLAARLSDEAGRDEILVSEETLGPEFRYFETSPLLYVPVKGRAEPLSAYRILGRAGETGRQLARRRRGLLPFIGRGDVLEALEQRLGQARAGCPQSLAVLGAAGVGKTRLVEEFLARQAASACRVLRGDCESTASAEPFQPFLQVLRALFALSHGQAPAQAAAEIGRRLDEIDPALAEHRAVLLRALSLPDPAAVFGAPPRRLVADALVAALRALVAALAARQPLVLALDDWQWADEASRQALTAVRSIADRPILVLLTARELAPSDRNLLGTEALQLLPFSDAEAVQTVQHLLPGIDPFEAVNIQRYAGGNPLFIEELCHSMAQADGEHPVGRPHGGAAWLDILIESRLSRLPEAQIELLRAAAVIGNVVPTWLLELVTGCGGDHPLVRALAELDFIFPGERAETLRFKHGITRDVIYDSVGMHERRAMHLRIAQAIQQHRPPGDSDESLEVLAYHYGAAGQTDLAARFAELAGDKALAASSLDRARLQYRAALVALDQMPPSRERRLYWIRLSQRLALACVFDASRQDLVLFRRAVELADVLGDAEVQAKALYWLAYLHYALGESHACVIHGERALALARQVGDGPLEVQICATLGQALASSADYEPAIRLLREASDIKRHHRSGNRLAVGLAYTLTCLAAVQGDRGDFAQASALFDEALDVVRDTVHEVGASIRGWRAAVLLWQGRWEEARQTAAEAYRIGEQVRSLFSFSMSRAAGGYAQWMLDGSESALQGVVDATAWLAPREGGLFESLNHGWLTDGLVGMDRVPQARLHAARALQRGRQRDLLGGAMAARAMAWAAATKGDQARAERGLAQALRVAHARDSAHELAVTQWTAARVAWAFDAPARARQWLDPAETAFETMAMPWHLAQARALRTLIR</sequence>
<keyword evidence="1" id="KW-0547">Nucleotide-binding</keyword>
<dbReference type="PROSITE" id="PS50125">
    <property type="entry name" value="GUANYLATE_CYCLASE_2"/>
    <property type="match status" value="1"/>
</dbReference>
<dbReference type="InterPro" id="IPR019734">
    <property type="entry name" value="TPR_rpt"/>
</dbReference>
<dbReference type="Pfam" id="PF13424">
    <property type="entry name" value="TPR_12"/>
    <property type="match status" value="1"/>
</dbReference>
<dbReference type="GO" id="GO:0009190">
    <property type="term" value="P:cyclic nucleotide biosynthetic process"/>
    <property type="evidence" value="ECO:0007669"/>
    <property type="project" value="InterPro"/>
</dbReference>
<proteinExistence type="predicted"/>
<dbReference type="SUPFAM" id="SSF48452">
    <property type="entry name" value="TPR-like"/>
    <property type="match status" value="1"/>
</dbReference>
<dbReference type="SUPFAM" id="SSF52540">
    <property type="entry name" value="P-loop containing nucleoside triphosphate hydrolases"/>
    <property type="match status" value="1"/>
</dbReference>
<dbReference type="Gene3D" id="3.30.70.1230">
    <property type="entry name" value="Nucleotide cyclase"/>
    <property type="match status" value="1"/>
</dbReference>
<dbReference type="Pfam" id="PF00211">
    <property type="entry name" value="Guanylate_cyc"/>
    <property type="match status" value="1"/>
</dbReference>
<dbReference type="RefSeq" id="WP_179633890.1">
    <property type="nucleotide sequence ID" value="NZ_JACCFH010000001.1"/>
</dbReference>
<keyword evidence="2" id="KW-0067">ATP-binding</keyword>
<evidence type="ECO:0000313" key="5">
    <source>
        <dbReference type="Proteomes" id="UP000518288"/>
    </source>
</evidence>
<dbReference type="InterPro" id="IPR011990">
    <property type="entry name" value="TPR-like_helical_dom_sf"/>
</dbReference>
<dbReference type="GO" id="GO:0005737">
    <property type="term" value="C:cytoplasm"/>
    <property type="evidence" value="ECO:0007669"/>
    <property type="project" value="TreeGrafter"/>
</dbReference>
<name>A0A7Y9R070_9BURK</name>
<evidence type="ECO:0000256" key="2">
    <source>
        <dbReference type="ARBA" id="ARBA00022840"/>
    </source>
</evidence>
<evidence type="ECO:0000313" key="4">
    <source>
        <dbReference type="EMBL" id="NYG33083.1"/>
    </source>
</evidence>
<dbReference type="Gene3D" id="3.40.50.300">
    <property type="entry name" value="P-loop containing nucleotide triphosphate hydrolases"/>
    <property type="match status" value="1"/>
</dbReference>
<feature type="domain" description="Guanylate cyclase" evidence="3">
    <location>
        <begin position="1"/>
        <end position="130"/>
    </location>
</feature>
<dbReference type="Proteomes" id="UP000518288">
    <property type="component" value="Unassembled WGS sequence"/>
</dbReference>
<dbReference type="InterPro" id="IPR027417">
    <property type="entry name" value="P-loop_NTPase"/>
</dbReference>
<evidence type="ECO:0000256" key="1">
    <source>
        <dbReference type="ARBA" id="ARBA00022741"/>
    </source>
</evidence>
<dbReference type="InterPro" id="IPR029787">
    <property type="entry name" value="Nucleotide_cyclase"/>
</dbReference>
<protein>
    <submittedName>
        <fullName evidence="4">Class 3 adenylate cyclase/tetratricopeptide (TPR) repeat protein</fullName>
    </submittedName>
</protein>
<dbReference type="PANTHER" id="PTHR16305:SF28">
    <property type="entry name" value="GUANYLATE CYCLASE DOMAIN-CONTAINING PROTEIN"/>
    <property type="match status" value="1"/>
</dbReference>
<dbReference type="GO" id="GO:0004016">
    <property type="term" value="F:adenylate cyclase activity"/>
    <property type="evidence" value="ECO:0007669"/>
    <property type="project" value="TreeGrafter"/>
</dbReference>